<sequence length="94" mass="9648" precursor="true">MVINWKRPGWTWVWHAGENATGAAAIGAGTVLGAAHAHYLSDVPWYLLGSAAGLGALASLLKSIASVCIGPGRDNGTASNVPSVIAKDRIEHSS</sequence>
<dbReference type="RefSeq" id="WP_167542629.1">
    <property type="nucleotide sequence ID" value="NZ_CTEC01000001.1"/>
</dbReference>
<protein>
    <submittedName>
        <fullName evidence="1">Uncharacterized protein</fullName>
    </submittedName>
</protein>
<name>A0A0U1CXC4_9MYCO</name>
<dbReference type="EMBL" id="CTEC01000001">
    <property type="protein sequence ID" value="CQD03873.1"/>
    <property type="molecule type" value="Genomic_DNA"/>
</dbReference>
<organism evidence="1 2">
    <name type="scientific">Mycobacterium europaeum</name>
    <dbReference type="NCBI Taxonomy" id="761804"/>
    <lineage>
        <taxon>Bacteria</taxon>
        <taxon>Bacillati</taxon>
        <taxon>Actinomycetota</taxon>
        <taxon>Actinomycetes</taxon>
        <taxon>Mycobacteriales</taxon>
        <taxon>Mycobacteriaceae</taxon>
        <taxon>Mycobacterium</taxon>
        <taxon>Mycobacterium simiae complex</taxon>
    </lineage>
</organism>
<accession>A0A0U1CXC4</accession>
<gene>
    <name evidence="1" type="ORF">BN000_00671</name>
</gene>
<keyword evidence="2" id="KW-1185">Reference proteome</keyword>
<reference evidence="2" key="1">
    <citation type="submission" date="2015-03" db="EMBL/GenBank/DDBJ databases">
        <authorList>
            <person name="Urmite Genomes"/>
        </authorList>
    </citation>
    <scope>NUCLEOTIDE SEQUENCE [LARGE SCALE GENOMIC DNA]</scope>
    <source>
        <strain evidence="2">CSUR P1344</strain>
    </source>
</reference>
<dbReference type="AlphaFoldDB" id="A0A0U1CXC4"/>
<evidence type="ECO:0000313" key="1">
    <source>
        <dbReference type="EMBL" id="CQD03873.1"/>
    </source>
</evidence>
<dbReference type="Proteomes" id="UP000199601">
    <property type="component" value="Unassembled WGS sequence"/>
</dbReference>
<proteinExistence type="predicted"/>
<evidence type="ECO:0000313" key="2">
    <source>
        <dbReference type="Proteomes" id="UP000199601"/>
    </source>
</evidence>